<dbReference type="SMART" id="SM00528">
    <property type="entry name" value="HNS"/>
    <property type="match status" value="1"/>
</dbReference>
<sequence length="92" mass="9427">MRPLPRGQPKGPQPAKYADPKSGATWSGPGPAPAWLADVKDRSKFLIGGAPLGTKEAAFVGKANTPKAAGKSGVIVKKTATPPAKKAVAKKR</sequence>
<feature type="compositionally biased region" description="Low complexity" evidence="1">
    <location>
        <begin position="76"/>
        <end position="86"/>
    </location>
</feature>
<dbReference type="Gene3D" id="4.10.430.30">
    <property type="match status" value="1"/>
</dbReference>
<evidence type="ECO:0000256" key="1">
    <source>
        <dbReference type="SAM" id="MobiDB-lite"/>
    </source>
</evidence>
<comment type="caution">
    <text evidence="3">The sequence shown here is derived from an EMBL/GenBank/DDBJ whole genome shotgun (WGS) entry which is preliminary data.</text>
</comment>
<feature type="domain" description="DNA-binding protein H-NS-like C-terminal" evidence="2">
    <location>
        <begin position="7"/>
        <end position="47"/>
    </location>
</feature>
<dbReference type="Proteomes" id="UP001629432">
    <property type="component" value="Unassembled WGS sequence"/>
</dbReference>
<reference evidence="3 4" key="1">
    <citation type="journal article" date="2024" name="Chem. Sci.">
        <title>Discovery of megapolipeptins by genome mining of a Burkholderiales bacteria collection.</title>
        <authorList>
            <person name="Paulo B.S."/>
            <person name="Recchia M.J.J."/>
            <person name="Lee S."/>
            <person name="Fergusson C.H."/>
            <person name="Romanowski S.B."/>
            <person name="Hernandez A."/>
            <person name="Krull N."/>
            <person name="Liu D.Y."/>
            <person name="Cavanagh H."/>
            <person name="Bos A."/>
            <person name="Gray C.A."/>
            <person name="Murphy B.T."/>
            <person name="Linington R.G."/>
            <person name="Eustaquio A.S."/>
        </authorList>
    </citation>
    <scope>NUCLEOTIDE SEQUENCE [LARGE SCALE GENOMIC DNA]</scope>
    <source>
        <strain evidence="3 4">RL17-338-BIC-A</strain>
    </source>
</reference>
<dbReference type="Pfam" id="PF00816">
    <property type="entry name" value="Histone_HNS"/>
    <property type="match status" value="1"/>
</dbReference>
<accession>A0ABW9E372</accession>
<evidence type="ECO:0000259" key="2">
    <source>
        <dbReference type="SMART" id="SM00528"/>
    </source>
</evidence>
<dbReference type="RefSeq" id="WP_408340265.1">
    <property type="nucleotide sequence ID" value="NZ_JAQQCF010000046.1"/>
</dbReference>
<feature type="region of interest" description="Disordered" evidence="1">
    <location>
        <begin position="1"/>
        <end position="35"/>
    </location>
</feature>
<gene>
    <name evidence="3" type="ORF">PQQ63_33865</name>
</gene>
<dbReference type="InterPro" id="IPR027444">
    <property type="entry name" value="H-NS_C_dom"/>
</dbReference>
<evidence type="ECO:0000313" key="4">
    <source>
        <dbReference type="Proteomes" id="UP001629432"/>
    </source>
</evidence>
<organism evidence="3 4">
    <name type="scientific">Paraburkholderia metrosideri</name>
    <dbReference type="NCBI Taxonomy" id="580937"/>
    <lineage>
        <taxon>Bacteria</taxon>
        <taxon>Pseudomonadati</taxon>
        <taxon>Pseudomonadota</taxon>
        <taxon>Betaproteobacteria</taxon>
        <taxon>Burkholderiales</taxon>
        <taxon>Burkholderiaceae</taxon>
        <taxon>Paraburkholderia</taxon>
    </lineage>
</organism>
<dbReference type="EMBL" id="JAQQCF010000046">
    <property type="protein sequence ID" value="MFM0641682.1"/>
    <property type="molecule type" value="Genomic_DNA"/>
</dbReference>
<proteinExistence type="predicted"/>
<keyword evidence="4" id="KW-1185">Reference proteome</keyword>
<feature type="region of interest" description="Disordered" evidence="1">
    <location>
        <begin position="66"/>
        <end position="92"/>
    </location>
</feature>
<dbReference type="SUPFAM" id="SSF81273">
    <property type="entry name" value="H-NS histone-like proteins"/>
    <property type="match status" value="1"/>
</dbReference>
<protein>
    <submittedName>
        <fullName evidence="3">H-NS family nucleoid-associated regulatory protein</fullName>
    </submittedName>
</protein>
<name>A0ABW9E372_9BURK</name>
<evidence type="ECO:0000313" key="3">
    <source>
        <dbReference type="EMBL" id="MFM0641682.1"/>
    </source>
</evidence>